<gene>
    <name evidence="1" type="ORF">A0123_01775</name>
</gene>
<dbReference type="RefSeq" id="WP_064274517.1">
    <property type="nucleotide sequence ID" value="NZ_LUTU01000007.1"/>
</dbReference>
<comment type="caution">
    <text evidence="1">The sequence shown here is derived from an EMBL/GenBank/DDBJ whole genome shotgun (WGS) entry which is preliminary data.</text>
</comment>
<organism evidence="1 2">
    <name type="scientific">Gluconobacter cerinus</name>
    <dbReference type="NCBI Taxonomy" id="38307"/>
    <lineage>
        <taxon>Bacteria</taxon>
        <taxon>Pseudomonadati</taxon>
        <taxon>Pseudomonadota</taxon>
        <taxon>Alphaproteobacteria</taxon>
        <taxon>Acetobacterales</taxon>
        <taxon>Acetobacteraceae</taxon>
        <taxon>Gluconobacter</taxon>
    </lineage>
</organism>
<name>A0A1B6VKI9_9PROT</name>
<dbReference type="Proteomes" id="UP000077786">
    <property type="component" value="Unassembled WGS sequence"/>
</dbReference>
<protein>
    <submittedName>
        <fullName evidence="1">Uncharacterized protein</fullName>
    </submittedName>
</protein>
<proteinExistence type="predicted"/>
<sequence length="87" mass="10496">MSGRKQNLYKDAEARFHGSFRKKWKTDRRWWLKCAAVSIGLARLYREMGESHEVHMQLNEARWCREYAMSLPRMQRNLAPKKKRLTA</sequence>
<evidence type="ECO:0000313" key="1">
    <source>
        <dbReference type="EMBL" id="OAJ67733.1"/>
    </source>
</evidence>
<dbReference type="PATRIC" id="fig|38307.3.peg.1835"/>
<reference evidence="1 2" key="1">
    <citation type="submission" date="2016-03" db="EMBL/GenBank/DDBJ databases">
        <title>Draft genome sequence of Gluconobacter cerinus strain CECT 9110.</title>
        <authorList>
            <person name="Sainz F."/>
            <person name="Mas A."/>
            <person name="Torija M.J."/>
        </authorList>
    </citation>
    <scope>NUCLEOTIDE SEQUENCE [LARGE SCALE GENOMIC DNA]</scope>
    <source>
        <strain evidence="1 2">CECT 9110</strain>
    </source>
</reference>
<accession>A0A1B6VKI9</accession>
<dbReference type="EMBL" id="LUTU01000007">
    <property type="protein sequence ID" value="OAJ67733.1"/>
    <property type="molecule type" value="Genomic_DNA"/>
</dbReference>
<dbReference type="AlphaFoldDB" id="A0A1B6VKI9"/>
<evidence type="ECO:0000313" key="2">
    <source>
        <dbReference type="Proteomes" id="UP000077786"/>
    </source>
</evidence>